<dbReference type="SUPFAM" id="SSF51905">
    <property type="entry name" value="FAD/NAD(P)-binding domain"/>
    <property type="match status" value="1"/>
</dbReference>
<dbReference type="InterPro" id="IPR012941">
    <property type="entry name" value="Phe_hydrox_C_dim_dom"/>
</dbReference>
<proteinExistence type="inferred from homology"/>
<gene>
    <name evidence="10" type="ORF">TT172_LOCUS3738</name>
</gene>
<dbReference type="Pfam" id="PF07976">
    <property type="entry name" value="Phe_hydrox_dim"/>
    <property type="match status" value="1"/>
</dbReference>
<keyword evidence="3" id="KW-0285">Flavoprotein</keyword>
<evidence type="ECO:0000256" key="4">
    <source>
        <dbReference type="ARBA" id="ARBA00022827"/>
    </source>
</evidence>
<dbReference type="InterPro" id="IPR029058">
    <property type="entry name" value="AB_hydrolase_fold"/>
</dbReference>
<feature type="region of interest" description="Disordered" evidence="6">
    <location>
        <begin position="326"/>
        <end position="350"/>
    </location>
</feature>
<evidence type="ECO:0000259" key="8">
    <source>
        <dbReference type="Pfam" id="PF01494"/>
    </source>
</evidence>
<feature type="compositionally biased region" description="Polar residues" evidence="6">
    <location>
        <begin position="841"/>
        <end position="850"/>
    </location>
</feature>
<dbReference type="Gene3D" id="3.50.50.60">
    <property type="entry name" value="FAD/NAD(P)-binding domain"/>
    <property type="match status" value="2"/>
</dbReference>
<feature type="domain" description="Thioesterase" evidence="7">
    <location>
        <begin position="643"/>
        <end position="728"/>
    </location>
</feature>
<evidence type="ECO:0000313" key="11">
    <source>
        <dbReference type="Proteomes" id="UP000289323"/>
    </source>
</evidence>
<feature type="compositionally biased region" description="Low complexity" evidence="6">
    <location>
        <begin position="821"/>
        <end position="840"/>
    </location>
</feature>
<dbReference type="InterPro" id="IPR036249">
    <property type="entry name" value="Thioredoxin-like_sf"/>
</dbReference>
<name>A0A3S4ARM6_9PEZI</name>
<feature type="domain" description="Phenol hydroxylase-like C-terminal dimerisation" evidence="9">
    <location>
        <begin position="548"/>
        <end position="604"/>
    </location>
</feature>
<evidence type="ECO:0000256" key="5">
    <source>
        <dbReference type="ARBA" id="ARBA00023002"/>
    </source>
</evidence>
<dbReference type="Pfam" id="PF01494">
    <property type="entry name" value="FAD_binding_3"/>
    <property type="match status" value="1"/>
</dbReference>
<feature type="compositionally biased region" description="Low complexity" evidence="6">
    <location>
        <begin position="327"/>
        <end position="336"/>
    </location>
</feature>
<dbReference type="Gene3D" id="3.40.30.20">
    <property type="match status" value="1"/>
</dbReference>
<dbReference type="Proteomes" id="UP000289323">
    <property type="component" value="Unassembled WGS sequence"/>
</dbReference>
<feature type="region of interest" description="Disordered" evidence="6">
    <location>
        <begin position="805"/>
        <end position="850"/>
    </location>
</feature>
<feature type="domain" description="FAD-binding" evidence="8">
    <location>
        <begin position="4"/>
        <end position="322"/>
    </location>
</feature>
<dbReference type="AlphaFoldDB" id="A0A3S4ARM6"/>
<protein>
    <submittedName>
        <fullName evidence="10">42dbaffd-b005-424b-bf1a-a759ed9c2b01</fullName>
    </submittedName>
</protein>
<evidence type="ECO:0000256" key="2">
    <source>
        <dbReference type="ARBA" id="ARBA00007801"/>
    </source>
</evidence>
<dbReference type="InterPro" id="IPR001031">
    <property type="entry name" value="Thioesterase"/>
</dbReference>
<dbReference type="Gene3D" id="3.30.70.2450">
    <property type="match status" value="1"/>
</dbReference>
<dbReference type="InterPro" id="IPR050641">
    <property type="entry name" value="RIFMO-like"/>
</dbReference>
<evidence type="ECO:0000256" key="3">
    <source>
        <dbReference type="ARBA" id="ARBA00022630"/>
    </source>
</evidence>
<evidence type="ECO:0000256" key="6">
    <source>
        <dbReference type="SAM" id="MobiDB-lite"/>
    </source>
</evidence>
<dbReference type="PANTHER" id="PTHR43004">
    <property type="entry name" value="TRK SYSTEM POTASSIUM UPTAKE PROTEIN"/>
    <property type="match status" value="1"/>
</dbReference>
<keyword evidence="5" id="KW-0560">Oxidoreductase</keyword>
<dbReference type="PANTHER" id="PTHR43004:SF19">
    <property type="entry name" value="BINDING MONOOXYGENASE, PUTATIVE (JCVI)-RELATED"/>
    <property type="match status" value="1"/>
</dbReference>
<evidence type="ECO:0000313" key="10">
    <source>
        <dbReference type="EMBL" id="SPQ21319.1"/>
    </source>
</evidence>
<evidence type="ECO:0000259" key="9">
    <source>
        <dbReference type="Pfam" id="PF07976"/>
    </source>
</evidence>
<dbReference type="InterPro" id="IPR002938">
    <property type="entry name" value="FAD-bd"/>
</dbReference>
<dbReference type="SUPFAM" id="SSF52833">
    <property type="entry name" value="Thioredoxin-like"/>
    <property type="match status" value="1"/>
</dbReference>
<dbReference type="Gene3D" id="3.40.50.1820">
    <property type="entry name" value="alpha/beta hydrolase"/>
    <property type="match status" value="1"/>
</dbReference>
<dbReference type="InterPro" id="IPR038220">
    <property type="entry name" value="PHOX_C_sf"/>
</dbReference>
<dbReference type="Pfam" id="PF00975">
    <property type="entry name" value="Thioesterase"/>
    <property type="match status" value="1"/>
</dbReference>
<dbReference type="SUPFAM" id="SSF53474">
    <property type="entry name" value="alpha/beta-Hydrolases"/>
    <property type="match status" value="1"/>
</dbReference>
<dbReference type="EMBL" id="OUUZ01000008">
    <property type="protein sequence ID" value="SPQ21319.1"/>
    <property type="molecule type" value="Genomic_DNA"/>
</dbReference>
<reference evidence="10 11" key="1">
    <citation type="submission" date="2018-04" db="EMBL/GenBank/DDBJ databases">
        <authorList>
            <person name="Huttner S."/>
            <person name="Dainat J."/>
        </authorList>
    </citation>
    <scope>NUCLEOTIDE SEQUENCE [LARGE SCALE GENOMIC DNA]</scope>
</reference>
<accession>A0A3S4ARM6</accession>
<organism evidence="10 11">
    <name type="scientific">Thermothielavioides terrestris</name>
    <dbReference type="NCBI Taxonomy" id="2587410"/>
    <lineage>
        <taxon>Eukaryota</taxon>
        <taxon>Fungi</taxon>
        <taxon>Dikarya</taxon>
        <taxon>Ascomycota</taxon>
        <taxon>Pezizomycotina</taxon>
        <taxon>Sordariomycetes</taxon>
        <taxon>Sordariomycetidae</taxon>
        <taxon>Sordariales</taxon>
        <taxon>Chaetomiaceae</taxon>
        <taxon>Thermothielavioides</taxon>
    </lineage>
</organism>
<sequence>MSYDCDVLIVGAGPVGTALALELALHRVSFRIIDRAPVRSDKSRALVIQPRTLELLNRHGAADAIVTRGRIIRAGEVRINKELVADITFDDLGTINTEFPLPLNISQAETERFLDECLLKYGISVERPVTATSVVQDDSGVTTTVELPDARSETIRSQYVVGCDGAHSVVRHASRNITFPGAPYPQDFILCDTHLRDSNVAQDRITLHLDNKGVLVTLPLAEGTVRMVASRSRVAVADDVPTLDQFQAYFTSMTPPGSGILHDPVWLTRFRLHRRCVNRYRDGRLFVAGDAAHIHSPAGGQGMNAGIQDAINLGWKLALALSLQSQTPSHPTTTAPSTPPSPTSAASPSSSSAAAAAAAANALLDSYDLERRPIGQALLRSTDRAFAFISAPSPWWVPLRNLLLRRVAPRVARSRAARRRFFSFLSEFGISYRGAASALVGQARGFRGPVRGGDRVPDGKMLRVVGPVGGGGGAAGTEEEETSLQRVCVGAPHHLLLFAGLGDGGKGGGGGGSGGEVGEGELRRAAERVVRACRAETKVHYIAGNDRVVDADEWYVDPEGRLHAEFGFGRRAGYVLVRPDGYVAHIGPLSKLDQLVSFLEGYLTTIAVANMSSMFEDNPNLIQDPPPPPQNTSPWLPHKTPTPLVLIHDGGGTIFSYYCLGDLGRAVYGISNPNYPSGKAWKGGIPEMARHYLGFIKTALPKGGDLIIGGWSLGGLISLEVARQLAEENASANAKADNHDNGKKTLNLLGIVMVDSVCPLELTAPPLPVVQHVAQWSEHTKQETRDRVMRCYSEATRMLGEWKLPVWDDDDDKDNTDNHPDNSSNNNNTTNPQQQHQQQNGTVKGNSNGHATTLTQVARNLPKTRPPPVILLRARDPVPVPVPGEGISKADIHRGDRHLGWDGYRADLITSVIDIPGHHFSIFRSEETLATTTAAIRKACFELEALHARGGGDGNGSGSGSGRV</sequence>
<evidence type="ECO:0000256" key="1">
    <source>
        <dbReference type="ARBA" id="ARBA00001974"/>
    </source>
</evidence>
<comment type="cofactor">
    <cofactor evidence="1">
        <name>FAD</name>
        <dbReference type="ChEBI" id="CHEBI:57692"/>
    </cofactor>
</comment>
<comment type="similarity">
    <text evidence="2">Belongs to the PheA/TfdB FAD monooxygenase family.</text>
</comment>
<evidence type="ECO:0000259" key="7">
    <source>
        <dbReference type="Pfam" id="PF00975"/>
    </source>
</evidence>
<dbReference type="GO" id="GO:0071949">
    <property type="term" value="F:FAD binding"/>
    <property type="evidence" value="ECO:0007669"/>
    <property type="project" value="InterPro"/>
</dbReference>
<dbReference type="InterPro" id="IPR036188">
    <property type="entry name" value="FAD/NAD-bd_sf"/>
</dbReference>
<dbReference type="GO" id="GO:0016709">
    <property type="term" value="F:oxidoreductase activity, acting on paired donors, with incorporation or reduction of molecular oxygen, NAD(P)H as one donor, and incorporation of one atom of oxygen"/>
    <property type="evidence" value="ECO:0007669"/>
    <property type="project" value="UniProtKB-ARBA"/>
</dbReference>
<keyword evidence="4" id="KW-0274">FAD</keyword>
<dbReference type="PRINTS" id="PR00420">
    <property type="entry name" value="RNGMNOXGNASE"/>
</dbReference>